<feature type="region of interest" description="Disordered" evidence="1">
    <location>
        <begin position="1"/>
        <end position="21"/>
    </location>
</feature>
<dbReference type="OrthoDB" id="338614at2759"/>
<organism evidence="2 3">
    <name type="scientific">Lyophyllum shimeji</name>
    <name type="common">Hon-shimeji</name>
    <name type="synonym">Tricholoma shimeji</name>
    <dbReference type="NCBI Taxonomy" id="47721"/>
    <lineage>
        <taxon>Eukaryota</taxon>
        <taxon>Fungi</taxon>
        <taxon>Dikarya</taxon>
        <taxon>Basidiomycota</taxon>
        <taxon>Agaricomycotina</taxon>
        <taxon>Agaricomycetes</taxon>
        <taxon>Agaricomycetidae</taxon>
        <taxon>Agaricales</taxon>
        <taxon>Tricholomatineae</taxon>
        <taxon>Lyophyllaceae</taxon>
        <taxon>Lyophyllum</taxon>
    </lineage>
</organism>
<dbReference type="EMBL" id="BRPK01000043">
    <property type="protein sequence ID" value="GLB45959.1"/>
    <property type="molecule type" value="Genomic_DNA"/>
</dbReference>
<evidence type="ECO:0000313" key="3">
    <source>
        <dbReference type="Proteomes" id="UP001063166"/>
    </source>
</evidence>
<gene>
    <name evidence="2" type="ORF">LshimejAT787_4300060</name>
</gene>
<dbReference type="AlphaFoldDB" id="A0A9P3Q2N6"/>
<accession>A0A9P3Q2N6</accession>
<dbReference type="Proteomes" id="UP001063166">
    <property type="component" value="Unassembled WGS sequence"/>
</dbReference>
<dbReference type="Gene3D" id="3.40.50.720">
    <property type="entry name" value="NAD(P)-binding Rossmann-like Domain"/>
    <property type="match status" value="1"/>
</dbReference>
<reference evidence="2" key="1">
    <citation type="submission" date="2022-07" db="EMBL/GenBank/DDBJ databases">
        <title>The genome of Lyophyllum shimeji provides insight into the initial evolution of ectomycorrhizal fungal genome.</title>
        <authorList>
            <person name="Kobayashi Y."/>
            <person name="Shibata T."/>
            <person name="Hirakawa H."/>
            <person name="Shigenobu S."/>
            <person name="Nishiyama T."/>
            <person name="Yamada A."/>
            <person name="Hasebe M."/>
            <person name="Kawaguchi M."/>
        </authorList>
    </citation>
    <scope>NUCLEOTIDE SEQUENCE</scope>
    <source>
        <strain evidence="2">AT787</strain>
    </source>
</reference>
<name>A0A9P3Q2N6_LYOSH</name>
<keyword evidence="3" id="KW-1185">Reference proteome</keyword>
<evidence type="ECO:0000256" key="1">
    <source>
        <dbReference type="SAM" id="MobiDB-lite"/>
    </source>
</evidence>
<protein>
    <submittedName>
        <fullName evidence="2">Uncharacterized protein</fullName>
    </submittedName>
</protein>
<sequence>MHAAAPRANQDPGLPTDGSGDSVLGLVPHQLRGFLAQFRNIHIVGAAYDCCTGAARQCCKHMRRKALK</sequence>
<proteinExistence type="predicted"/>
<evidence type="ECO:0000313" key="2">
    <source>
        <dbReference type="EMBL" id="GLB45959.1"/>
    </source>
</evidence>
<comment type="caution">
    <text evidence="2">The sequence shown here is derived from an EMBL/GenBank/DDBJ whole genome shotgun (WGS) entry which is preliminary data.</text>
</comment>